<dbReference type="EMBL" id="CM047943">
    <property type="protein sequence ID" value="KAI9900019.1"/>
    <property type="molecule type" value="Genomic_DNA"/>
</dbReference>
<gene>
    <name evidence="1" type="ORF">N3K66_004281</name>
</gene>
<accession>A0ACC0V2A3</accession>
<protein>
    <submittedName>
        <fullName evidence="1">Uncharacterized protein</fullName>
    </submittedName>
</protein>
<dbReference type="Proteomes" id="UP001163324">
    <property type="component" value="Chromosome 4"/>
</dbReference>
<comment type="caution">
    <text evidence="1">The sequence shown here is derived from an EMBL/GenBank/DDBJ whole genome shotgun (WGS) entry which is preliminary data.</text>
</comment>
<proteinExistence type="predicted"/>
<sequence>MAPSGADQGFFQTAPILPNQFYDDATYQRCFHLFLPKDIRVATEAEVASIGAEVITDEVFDWVTDSERNTPYLKGSGRDAFGRWNGELVTGEGWRQLQKFGIAKGFVAAGYDTPFERYSRPYQFLRLQLWEPSCANVTCPSAMQDGAARLLQLHLGDAKRASRLSDEQRLVFENAFSHLVSRDPAEAWTSGQWMTERSGGSDVSLTETAATLDDDTPQPLASREEGIPLGPWAINGFKWFSSATDSDMTILLARTSKNSGLSAFFAPLRRDSQSRDEALGNSKANKKSLNGVKIQRLKNKVGTRPLPTAELVLEDMRGWMIGEEGKGIHEISTVLTITRVHSAIAAVGYAGRSLSIARAFARVRDVGAGKGSRTRLIDSPLHMRTLAKLTVEYRGIMMLAHYTSYILGLSEHGPQNSYRQSQALAAISPPATASHALLRILTQITKAYVCNTAVSLVFSCMEALGGVGYLNNNDQEYLNISRLWRDCAVLPIWEGTTDVLSTDFIRAVKHPSGGAEALDALNGVMASALAYQRGAQWGIKEQWDSLRKRIDETSQEILMGEARDMIWEVAQLLTAVLLCVDARSDGDPIAGHIARRYIESNTVVTASVAASSNARQKLQRDVAIVYGATDPRIMSKL</sequence>
<evidence type="ECO:0000313" key="1">
    <source>
        <dbReference type="EMBL" id="KAI9900019.1"/>
    </source>
</evidence>
<evidence type="ECO:0000313" key="2">
    <source>
        <dbReference type="Proteomes" id="UP001163324"/>
    </source>
</evidence>
<reference evidence="1" key="1">
    <citation type="submission" date="2022-10" db="EMBL/GenBank/DDBJ databases">
        <title>Complete Genome of Trichothecium roseum strain YXFP-22015, a Plant Pathogen Isolated from Citrus.</title>
        <authorList>
            <person name="Wang Y."/>
            <person name="Zhu L."/>
        </authorList>
    </citation>
    <scope>NUCLEOTIDE SEQUENCE</scope>
    <source>
        <strain evidence="1">YXFP-22015</strain>
    </source>
</reference>
<organism evidence="1 2">
    <name type="scientific">Trichothecium roseum</name>
    <dbReference type="NCBI Taxonomy" id="47278"/>
    <lineage>
        <taxon>Eukaryota</taxon>
        <taxon>Fungi</taxon>
        <taxon>Dikarya</taxon>
        <taxon>Ascomycota</taxon>
        <taxon>Pezizomycotina</taxon>
        <taxon>Sordariomycetes</taxon>
        <taxon>Hypocreomycetidae</taxon>
        <taxon>Hypocreales</taxon>
        <taxon>Hypocreales incertae sedis</taxon>
        <taxon>Trichothecium</taxon>
    </lineage>
</organism>
<name>A0ACC0V2A3_9HYPO</name>
<keyword evidence="2" id="KW-1185">Reference proteome</keyword>